<dbReference type="FunFam" id="1.10.285.10:FF:000001">
    <property type="entry name" value="Glutamate dehydrogenase"/>
    <property type="match status" value="1"/>
</dbReference>
<dbReference type="Pfam" id="PF02812">
    <property type="entry name" value="ELFV_dehydrog_N"/>
    <property type="match status" value="1"/>
</dbReference>
<dbReference type="FunFam" id="3.40.50.720:FF:000030">
    <property type="entry name" value="Glutamate dehydrogenase"/>
    <property type="match status" value="1"/>
</dbReference>
<feature type="binding site" evidence="8">
    <location>
        <position position="114"/>
    </location>
    <ligand>
        <name>substrate</name>
    </ligand>
</feature>
<evidence type="ECO:0000256" key="10">
    <source>
        <dbReference type="RuleBase" id="RU004417"/>
    </source>
</evidence>
<comment type="similarity">
    <text evidence="2 6 10">Belongs to the Glu/Leu/Phe/Val dehydrogenases family.</text>
</comment>
<dbReference type="InterPro" id="IPR006097">
    <property type="entry name" value="Glu/Leu/Phe/Val/Trp_DH_dimer"/>
</dbReference>
<dbReference type="GO" id="GO:0004354">
    <property type="term" value="F:glutamate dehydrogenase (NADP+) activity"/>
    <property type="evidence" value="ECO:0007669"/>
    <property type="project" value="UniProtKB-EC"/>
</dbReference>
<comment type="subunit">
    <text evidence="3">Homohexamer.</text>
</comment>
<dbReference type="PANTHER" id="PTHR43571:SF1">
    <property type="entry name" value="NADP-SPECIFIC GLUTAMATE DEHYDROGENASE 1-RELATED"/>
    <property type="match status" value="1"/>
</dbReference>
<dbReference type="Proteomes" id="UP000648816">
    <property type="component" value="Unassembled WGS sequence"/>
</dbReference>
<dbReference type="InterPro" id="IPR033922">
    <property type="entry name" value="NAD_bind_Glu_DH"/>
</dbReference>
<dbReference type="SUPFAM" id="SSF51735">
    <property type="entry name" value="NAD(P)-binding Rossmann-fold domains"/>
    <property type="match status" value="1"/>
</dbReference>
<dbReference type="AlphaFoldDB" id="A0A923F4B0"/>
<dbReference type="CDD" id="cd05313">
    <property type="entry name" value="NAD_bind_2_Glu_DH"/>
    <property type="match status" value="1"/>
</dbReference>
<dbReference type="EMBL" id="JABWQP020000005">
    <property type="protein sequence ID" value="MBV4486644.1"/>
    <property type="molecule type" value="Genomic_DNA"/>
</dbReference>
<reference evidence="12 14" key="1">
    <citation type="journal article" date="2020" name="Microorganisms">
        <title>Reliable Identification of Environmental Pseudomonas Isolates Using the rpoD Gene.</title>
        <authorList>
            <consortium name="The Broad Institute Genome Sequencing Platform"/>
            <person name="Girard L."/>
            <person name="Lood C."/>
            <person name="Rokni-Zadeh H."/>
            <person name="van Noort V."/>
            <person name="Lavigne R."/>
            <person name="De Mot R."/>
        </authorList>
    </citation>
    <scope>NUCLEOTIDE SEQUENCE</scope>
    <source>
        <strain evidence="12 14">SWRI153</strain>
    </source>
</reference>
<dbReference type="Gene3D" id="3.40.50.720">
    <property type="entry name" value="NAD(P)-binding Rossmann-like Domain"/>
    <property type="match status" value="1"/>
</dbReference>
<feature type="domain" description="Glutamate/phenylalanine/leucine/valine/L-tryptophan dehydrogenase C-terminal" evidence="11">
    <location>
        <begin position="202"/>
        <end position="443"/>
    </location>
</feature>
<evidence type="ECO:0000313" key="14">
    <source>
        <dbReference type="Proteomes" id="UP000648816"/>
    </source>
</evidence>
<evidence type="ECO:0000256" key="3">
    <source>
        <dbReference type="ARBA" id="ARBA00011643"/>
    </source>
</evidence>
<evidence type="ECO:0000256" key="7">
    <source>
        <dbReference type="PIRSR" id="PIRSR000185-1"/>
    </source>
</evidence>
<evidence type="ECO:0000313" key="12">
    <source>
        <dbReference type="EMBL" id="MBC3342829.1"/>
    </source>
</evidence>
<dbReference type="PANTHER" id="PTHR43571">
    <property type="entry name" value="NADP-SPECIFIC GLUTAMATE DEHYDROGENASE 1-RELATED"/>
    <property type="match status" value="1"/>
</dbReference>
<dbReference type="InterPro" id="IPR050724">
    <property type="entry name" value="Glu_Leu_Phe_Val_DH"/>
</dbReference>
<dbReference type="PIRSF" id="PIRSF000185">
    <property type="entry name" value="Glu_DH"/>
    <property type="match status" value="1"/>
</dbReference>
<dbReference type="EMBL" id="JABWQP010000006">
    <property type="protein sequence ID" value="MBC3342829.1"/>
    <property type="molecule type" value="Genomic_DNA"/>
</dbReference>
<reference evidence="13" key="3">
    <citation type="submission" date="2021-06" db="EMBL/GenBank/DDBJ databases">
        <title>Updating the genus Pseudomonas: Description of 43 new species and partition of the Pseudomonas putida group.</title>
        <authorList>
            <person name="Girard L."/>
            <person name="Lood C."/>
            <person name="Vandamme P."/>
            <person name="Rokni-Zadeh H."/>
            <person name="Van Noort V."/>
            <person name="Hofte M."/>
            <person name="Lavigne R."/>
            <person name="De Mot R."/>
        </authorList>
    </citation>
    <scope>NUCLEOTIDE SEQUENCE</scope>
    <source>
        <strain evidence="13">SWRI153</strain>
    </source>
</reference>
<reference evidence="12" key="2">
    <citation type="submission" date="2020-07" db="EMBL/GenBank/DDBJ databases">
        <authorList>
            <person name="Lood C."/>
            <person name="Girard L."/>
        </authorList>
    </citation>
    <scope>NUCLEOTIDE SEQUENCE</scope>
    <source>
        <strain evidence="12">SWRI153</strain>
    </source>
</reference>
<dbReference type="GO" id="GO:0005829">
    <property type="term" value="C:cytosol"/>
    <property type="evidence" value="ECO:0007669"/>
    <property type="project" value="TreeGrafter"/>
</dbReference>
<comment type="catalytic activity">
    <reaction evidence="5">
        <text>L-glutamate + NADP(+) + H2O = 2-oxoglutarate + NH4(+) + NADPH + H(+)</text>
        <dbReference type="Rhea" id="RHEA:11612"/>
        <dbReference type="ChEBI" id="CHEBI:15377"/>
        <dbReference type="ChEBI" id="CHEBI:15378"/>
        <dbReference type="ChEBI" id="CHEBI:16810"/>
        <dbReference type="ChEBI" id="CHEBI:28938"/>
        <dbReference type="ChEBI" id="CHEBI:29985"/>
        <dbReference type="ChEBI" id="CHEBI:57783"/>
        <dbReference type="ChEBI" id="CHEBI:58349"/>
        <dbReference type="EC" id="1.4.1.4"/>
    </reaction>
</comment>
<evidence type="ECO:0000256" key="4">
    <source>
        <dbReference type="ARBA" id="ARBA00023002"/>
    </source>
</evidence>
<evidence type="ECO:0000256" key="9">
    <source>
        <dbReference type="PIRSR" id="PIRSR000185-3"/>
    </source>
</evidence>
<protein>
    <recommendedName>
        <fullName evidence="6">Glutamate dehydrogenase</fullName>
    </recommendedName>
</protein>
<dbReference type="InterPro" id="IPR033524">
    <property type="entry name" value="Glu/Leu/Phe/Val_DH_AS"/>
</dbReference>
<dbReference type="InterPro" id="IPR014362">
    <property type="entry name" value="Glu_DH"/>
</dbReference>
<dbReference type="PRINTS" id="PR00082">
    <property type="entry name" value="GLFDHDRGNASE"/>
</dbReference>
<name>A0A923F4B0_9PSED</name>
<evidence type="ECO:0000259" key="11">
    <source>
        <dbReference type="SMART" id="SM00839"/>
    </source>
</evidence>
<evidence type="ECO:0000256" key="6">
    <source>
        <dbReference type="PIRNR" id="PIRNR000185"/>
    </source>
</evidence>
<feature type="binding site" evidence="8">
    <location>
        <position position="111"/>
    </location>
    <ligand>
        <name>substrate</name>
    </ligand>
</feature>
<dbReference type="InterPro" id="IPR006096">
    <property type="entry name" value="Glu/Leu/Phe/Val/Trp_DH_C"/>
</dbReference>
<dbReference type="Gene3D" id="1.10.285.10">
    <property type="entry name" value="Glutamate Dehydrogenase, chain A, domain 3"/>
    <property type="match status" value="2"/>
</dbReference>
<organism evidence="12">
    <name type="scientific">Pseudomonas khorasanensis</name>
    <dbReference type="NCBI Taxonomy" id="2745508"/>
    <lineage>
        <taxon>Bacteria</taxon>
        <taxon>Pseudomonadati</taxon>
        <taxon>Pseudomonadota</taxon>
        <taxon>Gammaproteobacteria</taxon>
        <taxon>Pseudomonadales</taxon>
        <taxon>Pseudomonadaceae</taxon>
        <taxon>Pseudomonas</taxon>
    </lineage>
</organism>
<evidence type="ECO:0000256" key="2">
    <source>
        <dbReference type="ARBA" id="ARBA00006382"/>
    </source>
</evidence>
<feature type="active site" description="Proton donor" evidence="7">
    <location>
        <position position="126"/>
    </location>
</feature>
<dbReference type="Gene3D" id="3.40.50.10860">
    <property type="entry name" value="Leucine Dehydrogenase, chain A, domain 1"/>
    <property type="match status" value="1"/>
</dbReference>
<dbReference type="InterPro" id="IPR046346">
    <property type="entry name" value="Aminoacid_DH-like_N_sf"/>
</dbReference>
<dbReference type="InterPro" id="IPR006095">
    <property type="entry name" value="Glu/Leu/Phe/Val/Trp_DH"/>
</dbReference>
<gene>
    <name evidence="12" type="primary">gdhA</name>
    <name evidence="13" type="ORF">HU727_013680</name>
    <name evidence="12" type="ORF">HU727_14360</name>
</gene>
<dbReference type="GO" id="GO:0000166">
    <property type="term" value="F:nucleotide binding"/>
    <property type="evidence" value="ECO:0007669"/>
    <property type="project" value="UniProtKB-KW"/>
</dbReference>
<keyword evidence="8" id="KW-0520">NAD</keyword>
<feature type="binding site" evidence="8">
    <location>
        <position position="165"/>
    </location>
    <ligand>
        <name>substrate</name>
    </ligand>
</feature>
<sequence length="445" mass="48156">MIESVESFLARLKNRDPDQPEFHQAVEEVLRSLWPFLEANPHYLTSGILERICEPERAVVFRVSWVDDQGKVQVNRGFRIQMNSAIGPYKGGLRFHPSVNMGVLKFLAFEQTFKNSLTSLPMGGGKGGSDFDPKGKSDAEVMRFCQAFMSELYRHIGADVDVPAGDIGVGAREIGFLFGQYKRLSNQFTSVLTGKGMTYGGSLIRPEATGFGCVYFAEEMLKRRGQTVEGKRVAISGSGNVAQYAARKVMDLGGKVISLSDSEGTLYCEAGLTEDQWLALLELKNAKRGRISELAGAQGLEFRAGQLPWSLPCDIALPCATQNELDAEAARTLLRNGCVCVAEGANMPTTLEAVDIFIEAGILFAPGKASNAGGVAVSGLEMSQNAMRLLWTAGEVDSKLHAIMQSIHHACVHYGEENGEVNYVKGANIAGFVKVADAMLAQGVV</sequence>
<keyword evidence="14" id="KW-1185">Reference proteome</keyword>
<accession>A0A923F4B0</accession>
<feature type="binding site" evidence="8">
    <location>
        <position position="90"/>
    </location>
    <ligand>
        <name>substrate</name>
    </ligand>
</feature>
<evidence type="ECO:0000256" key="5">
    <source>
        <dbReference type="ARBA" id="ARBA00048584"/>
    </source>
</evidence>
<comment type="function">
    <text evidence="1">Catalyzes the reversible oxidative deamination of glutamate to alpha-ketoglutarate and ammonia.</text>
</comment>
<evidence type="ECO:0000256" key="8">
    <source>
        <dbReference type="PIRSR" id="PIRSR000185-2"/>
    </source>
</evidence>
<dbReference type="NCBIfam" id="NF006929">
    <property type="entry name" value="PRK09414.1"/>
    <property type="match status" value="1"/>
</dbReference>
<dbReference type="GO" id="GO:0006537">
    <property type="term" value="P:glutamate biosynthetic process"/>
    <property type="evidence" value="ECO:0007669"/>
    <property type="project" value="UniProtKB-ARBA"/>
</dbReference>
<proteinExistence type="inferred from homology"/>
<keyword evidence="8" id="KW-0547">Nucleotide-binding</keyword>
<dbReference type="PROSITE" id="PS00074">
    <property type="entry name" value="GLFV_DEHYDROGENASE"/>
    <property type="match status" value="1"/>
</dbReference>
<feature type="binding site" evidence="8">
    <location>
        <position position="240"/>
    </location>
    <ligand>
        <name>NAD(+)</name>
        <dbReference type="ChEBI" id="CHEBI:57540"/>
    </ligand>
</feature>
<dbReference type="FunFam" id="3.40.50.10860:FF:000002">
    <property type="entry name" value="Glutamate dehydrogenase"/>
    <property type="match status" value="1"/>
</dbReference>
<dbReference type="InterPro" id="IPR036291">
    <property type="entry name" value="NAD(P)-bd_dom_sf"/>
</dbReference>
<feature type="binding site" evidence="8">
    <location>
        <position position="378"/>
    </location>
    <ligand>
        <name>substrate</name>
    </ligand>
</feature>
<feature type="binding site" evidence="8">
    <location>
        <position position="209"/>
    </location>
    <ligand>
        <name>NAD(+)</name>
        <dbReference type="ChEBI" id="CHEBI:57540"/>
    </ligand>
</feature>
<keyword evidence="4 6" id="KW-0560">Oxidoreductase</keyword>
<dbReference type="SMART" id="SM00839">
    <property type="entry name" value="ELFV_dehydrog"/>
    <property type="match status" value="1"/>
</dbReference>
<feature type="site" description="Important for catalysis" evidence="9">
    <location>
        <position position="166"/>
    </location>
</feature>
<evidence type="ECO:0000313" key="13">
    <source>
        <dbReference type="EMBL" id="MBV4486644.1"/>
    </source>
</evidence>
<comment type="caution">
    <text evidence="12">The sequence shown here is derived from an EMBL/GenBank/DDBJ whole genome shotgun (WGS) entry which is preliminary data.</text>
</comment>
<dbReference type="Pfam" id="PF00208">
    <property type="entry name" value="ELFV_dehydrog"/>
    <property type="match status" value="1"/>
</dbReference>
<dbReference type="RefSeq" id="WP_186532437.1">
    <property type="nucleotide sequence ID" value="NZ_JABWQP020000005.1"/>
</dbReference>
<dbReference type="SUPFAM" id="SSF53223">
    <property type="entry name" value="Aminoacid dehydrogenase-like, N-terminal domain"/>
    <property type="match status" value="1"/>
</dbReference>
<evidence type="ECO:0000256" key="1">
    <source>
        <dbReference type="ARBA" id="ARBA00003868"/>
    </source>
</evidence>